<dbReference type="EMBL" id="BBWV01000001">
    <property type="protein sequence ID" value="GAO42768.1"/>
    <property type="molecule type" value="Genomic_DNA"/>
</dbReference>
<dbReference type="Gene3D" id="3.40.50.2300">
    <property type="match status" value="1"/>
</dbReference>
<dbReference type="STRING" id="1220578.FPE01S_01_17860"/>
<evidence type="ECO:0000259" key="7">
    <source>
        <dbReference type="PROSITE" id="PS50110"/>
    </source>
</evidence>
<evidence type="ECO:0000256" key="1">
    <source>
        <dbReference type="ARBA" id="ARBA00022553"/>
    </source>
</evidence>
<dbReference type="PANTHER" id="PTHR43214:SF41">
    <property type="entry name" value="NITRATE_NITRITE RESPONSE REGULATOR PROTEIN NARP"/>
    <property type="match status" value="1"/>
</dbReference>
<dbReference type="InterPro" id="IPR016032">
    <property type="entry name" value="Sig_transdc_resp-reg_C-effctor"/>
</dbReference>
<dbReference type="GO" id="GO:0006355">
    <property type="term" value="P:regulation of DNA-templated transcription"/>
    <property type="evidence" value="ECO:0007669"/>
    <property type="project" value="InterPro"/>
</dbReference>
<dbReference type="AlphaFoldDB" id="A0A0E9MZ09"/>
<sequence>MKILIADDHAVVRKGLKLLILESYPHAQVEEVANTEALLSEVVTKDWQLVICDMNMPGRSGLDALSQIRQIAPQLPVLIMSVYPQEQYAVRVIKAGASGYLGKDSLHEELPAALRQVLKGKKYISAEAAEKLADAVQGKSQQDAPHESLSDREFDVFKGLAAGKSVSEIADQLSLGVTTVSTYRSRILQKLQLTNNAALIKYALEHRLFDQL</sequence>
<keyword evidence="3" id="KW-0238">DNA-binding</keyword>
<dbReference type="InterPro" id="IPR039420">
    <property type="entry name" value="WalR-like"/>
</dbReference>
<feature type="modified residue" description="4-aspartylphosphate" evidence="5">
    <location>
        <position position="53"/>
    </location>
</feature>
<dbReference type="PROSITE" id="PS50043">
    <property type="entry name" value="HTH_LUXR_2"/>
    <property type="match status" value="1"/>
</dbReference>
<dbReference type="InterPro" id="IPR001789">
    <property type="entry name" value="Sig_transdc_resp-reg_receiver"/>
</dbReference>
<keyword evidence="1 5" id="KW-0597">Phosphoprotein</keyword>
<dbReference type="CDD" id="cd06170">
    <property type="entry name" value="LuxR_C_like"/>
    <property type="match status" value="1"/>
</dbReference>
<evidence type="ECO:0000259" key="6">
    <source>
        <dbReference type="PROSITE" id="PS50043"/>
    </source>
</evidence>
<comment type="caution">
    <text evidence="8">The sequence shown here is derived from an EMBL/GenBank/DDBJ whole genome shotgun (WGS) entry which is preliminary data.</text>
</comment>
<protein>
    <submittedName>
        <fullName evidence="8">Putative two-component response regulator</fullName>
    </submittedName>
</protein>
<dbReference type="PROSITE" id="PS50110">
    <property type="entry name" value="RESPONSE_REGULATORY"/>
    <property type="match status" value="1"/>
</dbReference>
<evidence type="ECO:0000313" key="9">
    <source>
        <dbReference type="Proteomes" id="UP000033121"/>
    </source>
</evidence>
<gene>
    <name evidence="8" type="ORF">FPE01S_01_17860</name>
</gene>
<keyword evidence="4" id="KW-0804">Transcription</keyword>
<evidence type="ECO:0000313" key="8">
    <source>
        <dbReference type="EMBL" id="GAO42768.1"/>
    </source>
</evidence>
<evidence type="ECO:0000256" key="2">
    <source>
        <dbReference type="ARBA" id="ARBA00023015"/>
    </source>
</evidence>
<proteinExistence type="predicted"/>
<dbReference type="RefSeq" id="WP_046368380.1">
    <property type="nucleotide sequence ID" value="NZ_BBWV01000001.1"/>
</dbReference>
<dbReference type="GO" id="GO:0000160">
    <property type="term" value="P:phosphorelay signal transduction system"/>
    <property type="evidence" value="ECO:0007669"/>
    <property type="project" value="InterPro"/>
</dbReference>
<dbReference type="PANTHER" id="PTHR43214">
    <property type="entry name" value="TWO-COMPONENT RESPONSE REGULATOR"/>
    <property type="match status" value="1"/>
</dbReference>
<feature type="domain" description="HTH luxR-type" evidence="6">
    <location>
        <begin position="142"/>
        <end position="207"/>
    </location>
</feature>
<keyword evidence="9" id="KW-1185">Reference proteome</keyword>
<dbReference type="InterPro" id="IPR011006">
    <property type="entry name" value="CheY-like_superfamily"/>
</dbReference>
<dbReference type="GO" id="GO:0003677">
    <property type="term" value="F:DNA binding"/>
    <property type="evidence" value="ECO:0007669"/>
    <property type="project" value="UniProtKB-KW"/>
</dbReference>
<dbReference type="Proteomes" id="UP000033121">
    <property type="component" value="Unassembled WGS sequence"/>
</dbReference>
<dbReference type="Pfam" id="PF00072">
    <property type="entry name" value="Response_reg"/>
    <property type="match status" value="1"/>
</dbReference>
<dbReference type="SUPFAM" id="SSF52172">
    <property type="entry name" value="CheY-like"/>
    <property type="match status" value="1"/>
</dbReference>
<evidence type="ECO:0000256" key="4">
    <source>
        <dbReference type="ARBA" id="ARBA00023163"/>
    </source>
</evidence>
<organism evidence="8 9">
    <name type="scientific">Flavihumibacter petaseus NBRC 106054</name>
    <dbReference type="NCBI Taxonomy" id="1220578"/>
    <lineage>
        <taxon>Bacteria</taxon>
        <taxon>Pseudomonadati</taxon>
        <taxon>Bacteroidota</taxon>
        <taxon>Chitinophagia</taxon>
        <taxon>Chitinophagales</taxon>
        <taxon>Chitinophagaceae</taxon>
        <taxon>Flavihumibacter</taxon>
    </lineage>
</organism>
<dbReference type="PRINTS" id="PR00038">
    <property type="entry name" value="HTHLUXR"/>
</dbReference>
<evidence type="ECO:0000256" key="5">
    <source>
        <dbReference type="PROSITE-ProRule" id="PRU00169"/>
    </source>
</evidence>
<dbReference type="SMART" id="SM00448">
    <property type="entry name" value="REC"/>
    <property type="match status" value="1"/>
</dbReference>
<name>A0A0E9MZ09_9BACT</name>
<dbReference type="PROSITE" id="PS00622">
    <property type="entry name" value="HTH_LUXR_1"/>
    <property type="match status" value="1"/>
</dbReference>
<dbReference type="SUPFAM" id="SSF46894">
    <property type="entry name" value="C-terminal effector domain of the bipartite response regulators"/>
    <property type="match status" value="1"/>
</dbReference>
<keyword evidence="2" id="KW-0805">Transcription regulation</keyword>
<dbReference type="SMART" id="SM00421">
    <property type="entry name" value="HTH_LUXR"/>
    <property type="match status" value="1"/>
</dbReference>
<dbReference type="InterPro" id="IPR058245">
    <property type="entry name" value="NreC/VraR/RcsB-like_REC"/>
</dbReference>
<dbReference type="OrthoDB" id="1013073at2"/>
<dbReference type="Pfam" id="PF00196">
    <property type="entry name" value="GerE"/>
    <property type="match status" value="1"/>
</dbReference>
<dbReference type="InterPro" id="IPR000792">
    <property type="entry name" value="Tscrpt_reg_LuxR_C"/>
</dbReference>
<dbReference type="CDD" id="cd17535">
    <property type="entry name" value="REC_NarL-like"/>
    <property type="match status" value="1"/>
</dbReference>
<feature type="domain" description="Response regulatory" evidence="7">
    <location>
        <begin position="2"/>
        <end position="118"/>
    </location>
</feature>
<reference evidence="8 9" key="1">
    <citation type="submission" date="2015-04" db="EMBL/GenBank/DDBJ databases">
        <title>Whole genome shotgun sequence of Flavihumibacter petaseus NBRC 106054.</title>
        <authorList>
            <person name="Miyazawa S."/>
            <person name="Hosoyama A."/>
            <person name="Hashimoto M."/>
            <person name="Noguchi M."/>
            <person name="Tsuchikane K."/>
            <person name="Ohji S."/>
            <person name="Yamazoe A."/>
            <person name="Ichikawa N."/>
            <person name="Kimura A."/>
            <person name="Fujita N."/>
        </authorList>
    </citation>
    <scope>NUCLEOTIDE SEQUENCE [LARGE SCALE GENOMIC DNA]</scope>
    <source>
        <strain evidence="8 9">NBRC 106054</strain>
    </source>
</reference>
<evidence type="ECO:0000256" key="3">
    <source>
        <dbReference type="ARBA" id="ARBA00023125"/>
    </source>
</evidence>
<accession>A0A0E9MZ09</accession>